<dbReference type="Proteomes" id="UP001197609">
    <property type="component" value="Unassembled WGS sequence"/>
</dbReference>
<evidence type="ECO:0000313" key="3">
    <source>
        <dbReference type="Proteomes" id="UP001197609"/>
    </source>
</evidence>
<dbReference type="EMBL" id="JAIOIU010000062">
    <property type="protein sequence ID" value="MBZ0159565.1"/>
    <property type="molecule type" value="Genomic_DNA"/>
</dbReference>
<sequence>MKVPWRELLYESWQLGPWVVESYLEILRHQRMAAGTLHRMQGRRLARVIRYAWRDVPYYRSVLPEHSESSGGGALTDLGRFPIID</sequence>
<dbReference type="Gene3D" id="3.40.50.12780">
    <property type="entry name" value="N-terminal domain of ligase-like"/>
    <property type="match status" value="1"/>
</dbReference>
<feature type="non-terminal residue" evidence="2">
    <location>
        <position position="85"/>
    </location>
</feature>
<proteinExistence type="predicted"/>
<reference evidence="2 3" key="1">
    <citation type="journal article" date="2021" name="bioRxiv">
        <title>Unraveling nitrogen, sulfur and carbon metabolic pathways and microbial community transcriptional responses to substrate deprivation and toxicity stresses in a bioreactor mimicking anoxic brackish coastal sediment conditions.</title>
        <authorList>
            <person name="Martins P.D."/>
            <person name="Echeveste M.J."/>
            <person name="Arshad A."/>
            <person name="Kurth J."/>
            <person name="Ouboter H."/>
            <person name="Jetten M.S.M."/>
            <person name="Welte C.U."/>
        </authorList>
    </citation>
    <scope>NUCLEOTIDE SEQUENCE [LARGE SCALE GENOMIC DNA]</scope>
    <source>
        <strain evidence="2">MAG_38</strain>
    </source>
</reference>
<feature type="region of interest" description="Disordered" evidence="1">
    <location>
        <begin position="65"/>
        <end position="85"/>
    </location>
</feature>
<gene>
    <name evidence="2" type="ORF">K8G79_05450</name>
</gene>
<protein>
    <submittedName>
        <fullName evidence="2">Uncharacterized protein</fullName>
    </submittedName>
</protein>
<evidence type="ECO:0000313" key="2">
    <source>
        <dbReference type="EMBL" id="MBZ0159565.1"/>
    </source>
</evidence>
<dbReference type="AlphaFoldDB" id="A0AAJ1AJ96"/>
<dbReference type="InterPro" id="IPR042099">
    <property type="entry name" value="ANL_N_sf"/>
</dbReference>
<accession>A0AAJ1AJ96</accession>
<evidence type="ECO:0000256" key="1">
    <source>
        <dbReference type="SAM" id="MobiDB-lite"/>
    </source>
</evidence>
<comment type="caution">
    <text evidence="2">The sequence shown here is derived from an EMBL/GenBank/DDBJ whole genome shotgun (WGS) entry which is preliminary data.</text>
</comment>
<organism evidence="2 3">
    <name type="scientific">Candidatus Methylomirabilis tolerans</name>
    <dbReference type="NCBI Taxonomy" id="3123416"/>
    <lineage>
        <taxon>Bacteria</taxon>
        <taxon>Candidatus Methylomirabilota</taxon>
        <taxon>Candidatus Methylomirabilia</taxon>
        <taxon>Candidatus Methylomirabilales</taxon>
        <taxon>Candidatus Methylomirabilaceae</taxon>
        <taxon>Candidatus Methylomirabilis</taxon>
    </lineage>
</organism>
<name>A0AAJ1AJ96_9BACT</name>